<name>A0A5D3BCI3_CUCMM</name>
<evidence type="ECO:0000313" key="2">
    <source>
        <dbReference type="EMBL" id="KAA0058432.1"/>
    </source>
</evidence>
<organism evidence="3 5">
    <name type="scientific">Cucumis melo var. makuwa</name>
    <name type="common">Oriental melon</name>
    <dbReference type="NCBI Taxonomy" id="1194695"/>
    <lineage>
        <taxon>Eukaryota</taxon>
        <taxon>Viridiplantae</taxon>
        <taxon>Streptophyta</taxon>
        <taxon>Embryophyta</taxon>
        <taxon>Tracheophyta</taxon>
        <taxon>Spermatophyta</taxon>
        <taxon>Magnoliopsida</taxon>
        <taxon>eudicotyledons</taxon>
        <taxon>Gunneridae</taxon>
        <taxon>Pentapetalae</taxon>
        <taxon>rosids</taxon>
        <taxon>fabids</taxon>
        <taxon>Cucurbitales</taxon>
        <taxon>Cucurbitaceae</taxon>
        <taxon>Benincaseae</taxon>
        <taxon>Cucumis</taxon>
    </lineage>
</organism>
<dbReference type="EMBL" id="SSTD01019279">
    <property type="protein sequence ID" value="TYJ96694.1"/>
    <property type="molecule type" value="Genomic_DNA"/>
</dbReference>
<evidence type="ECO:0000313" key="4">
    <source>
        <dbReference type="Proteomes" id="UP000321393"/>
    </source>
</evidence>
<sequence length="321" mass="36972">MSAEQYAMDLQFQQVTRHRQSSTPRALIVQLGPETTLPVPSFKLLRPSRPKTPTKRATPPASARSPISKNASSFSQIVRPKTFQPRPSIQGYFAKTCIVDITIEPEFDGPSVQEICDQVFPRGFNFLLKEISKTRTFYEFILVDSKSAEITHVNDRNDPSKIIYSKLRIFRILTSSTWKQGMFVGKKFSQHFKPFAYNYRDYVKAWIFCWNFQIGPNGNFKTLSKALRIKWWEKFNYSHLEVNTMKGLVQGQHSSPRYDQEFNIVVNNVVVNLSDDEDETLAEASSPTSVNNNVVNSDEIADYDPYNGYDINDPYLDMQPY</sequence>
<reference evidence="4 5" key="1">
    <citation type="submission" date="2019-08" db="EMBL/GenBank/DDBJ databases">
        <title>Draft genome sequences of two oriental melons (Cucumis melo L. var makuwa).</title>
        <authorList>
            <person name="Kwon S.-Y."/>
        </authorList>
    </citation>
    <scope>NUCLEOTIDE SEQUENCE [LARGE SCALE GENOMIC DNA]</scope>
    <source>
        <strain evidence="5">cv. Chang Bougi</strain>
        <strain evidence="4">cv. SW 3</strain>
        <tissue evidence="3">Leaf</tissue>
    </source>
</reference>
<dbReference type="PANTHER" id="PTHR48434:SF1">
    <property type="entry name" value="(RAPE) HYPOTHETICAL PROTEIN"/>
    <property type="match status" value="1"/>
</dbReference>
<feature type="region of interest" description="Disordered" evidence="1">
    <location>
        <begin position="40"/>
        <end position="74"/>
    </location>
</feature>
<dbReference type="OrthoDB" id="1743486at2759"/>
<evidence type="ECO:0000256" key="1">
    <source>
        <dbReference type="SAM" id="MobiDB-lite"/>
    </source>
</evidence>
<gene>
    <name evidence="3" type="ORF">E5676_scaffold535G00100</name>
    <name evidence="2" type="ORF">E6C27_scaffold132G00150</name>
</gene>
<evidence type="ECO:0000313" key="5">
    <source>
        <dbReference type="Proteomes" id="UP000321947"/>
    </source>
</evidence>
<protein>
    <submittedName>
        <fullName evidence="3">Polyprotein</fullName>
    </submittedName>
</protein>
<dbReference type="Proteomes" id="UP000321947">
    <property type="component" value="Unassembled WGS sequence"/>
</dbReference>
<feature type="compositionally biased region" description="Low complexity" evidence="1">
    <location>
        <begin position="55"/>
        <end position="64"/>
    </location>
</feature>
<evidence type="ECO:0000313" key="3">
    <source>
        <dbReference type="EMBL" id="TYJ96694.1"/>
    </source>
</evidence>
<comment type="caution">
    <text evidence="3">The sequence shown here is derived from an EMBL/GenBank/DDBJ whole genome shotgun (WGS) entry which is preliminary data.</text>
</comment>
<feature type="compositionally biased region" description="Polar residues" evidence="1">
    <location>
        <begin position="65"/>
        <end position="74"/>
    </location>
</feature>
<accession>A0A5D3BCI3</accession>
<proteinExistence type="predicted"/>
<dbReference type="PANTHER" id="PTHR48434">
    <property type="entry name" value="(RAPE) HYPOTHETICAL PROTEIN"/>
    <property type="match status" value="1"/>
</dbReference>
<dbReference type="Proteomes" id="UP000321393">
    <property type="component" value="Unassembled WGS sequence"/>
</dbReference>
<dbReference type="EMBL" id="SSTE01006761">
    <property type="protein sequence ID" value="KAA0058432.1"/>
    <property type="molecule type" value="Genomic_DNA"/>
</dbReference>
<dbReference type="AlphaFoldDB" id="A0A5D3BCI3"/>